<proteinExistence type="predicted"/>
<protein>
    <submittedName>
        <fullName evidence="2">Uncharacterized protein</fullName>
    </submittedName>
</protein>
<feature type="region of interest" description="Disordered" evidence="1">
    <location>
        <begin position="46"/>
        <end position="74"/>
    </location>
</feature>
<name>A0A392LY32_9FABA</name>
<dbReference type="EMBL" id="LXQA010000438">
    <property type="protein sequence ID" value="MCH79863.1"/>
    <property type="molecule type" value="Genomic_DNA"/>
</dbReference>
<reference evidence="2 3" key="1">
    <citation type="journal article" date="2018" name="Front. Plant Sci.">
        <title>Red Clover (Trifolium pratense) and Zigzag Clover (T. medium) - A Picture of Genomic Similarities and Differences.</title>
        <authorList>
            <person name="Dluhosova J."/>
            <person name="Istvanek J."/>
            <person name="Nedelnik J."/>
            <person name="Repkova J."/>
        </authorList>
    </citation>
    <scope>NUCLEOTIDE SEQUENCE [LARGE SCALE GENOMIC DNA]</scope>
    <source>
        <strain evidence="3">cv. 10/8</strain>
        <tissue evidence="2">Leaf</tissue>
    </source>
</reference>
<keyword evidence="3" id="KW-1185">Reference proteome</keyword>
<organism evidence="2 3">
    <name type="scientific">Trifolium medium</name>
    <dbReference type="NCBI Taxonomy" id="97028"/>
    <lineage>
        <taxon>Eukaryota</taxon>
        <taxon>Viridiplantae</taxon>
        <taxon>Streptophyta</taxon>
        <taxon>Embryophyta</taxon>
        <taxon>Tracheophyta</taxon>
        <taxon>Spermatophyta</taxon>
        <taxon>Magnoliopsida</taxon>
        <taxon>eudicotyledons</taxon>
        <taxon>Gunneridae</taxon>
        <taxon>Pentapetalae</taxon>
        <taxon>rosids</taxon>
        <taxon>fabids</taxon>
        <taxon>Fabales</taxon>
        <taxon>Fabaceae</taxon>
        <taxon>Papilionoideae</taxon>
        <taxon>50 kb inversion clade</taxon>
        <taxon>NPAAA clade</taxon>
        <taxon>Hologalegina</taxon>
        <taxon>IRL clade</taxon>
        <taxon>Trifolieae</taxon>
        <taxon>Trifolium</taxon>
    </lineage>
</organism>
<evidence type="ECO:0000313" key="2">
    <source>
        <dbReference type="EMBL" id="MCH79863.1"/>
    </source>
</evidence>
<dbReference type="AlphaFoldDB" id="A0A392LY32"/>
<sequence>MTKQVSGTYTNNMEIYRVNPNRKVVLLHHQFHDRRCSPHCRRLAVQRHRRSSRLQPRPSIATGSNMDAVANKSL</sequence>
<evidence type="ECO:0000256" key="1">
    <source>
        <dbReference type="SAM" id="MobiDB-lite"/>
    </source>
</evidence>
<accession>A0A392LY32</accession>
<dbReference type="Proteomes" id="UP000265520">
    <property type="component" value="Unassembled WGS sequence"/>
</dbReference>
<gene>
    <name evidence="2" type="ORF">A2U01_0000622</name>
</gene>
<comment type="caution">
    <text evidence="2">The sequence shown here is derived from an EMBL/GenBank/DDBJ whole genome shotgun (WGS) entry which is preliminary data.</text>
</comment>
<evidence type="ECO:0000313" key="3">
    <source>
        <dbReference type="Proteomes" id="UP000265520"/>
    </source>
</evidence>